<dbReference type="SUPFAM" id="SSF81333">
    <property type="entry name" value="F1F0 ATP synthase subunit C"/>
    <property type="match status" value="1"/>
</dbReference>
<feature type="transmembrane region" description="Helical" evidence="5">
    <location>
        <begin position="78"/>
        <end position="96"/>
    </location>
</feature>
<evidence type="ECO:0000256" key="2">
    <source>
        <dbReference type="ARBA" id="ARBA00022692"/>
    </source>
</evidence>
<sequence>SRTSGIVAIQAVRLQYYEFFSKVFYPKVGASSHRLGLDIRRISMGWKRAWFTGVFAGLCVLLNAESQPPSHVDGGLKYIAAGLAVGLACVGGGLAVGKIGAAAMGAMSEDPEISGKALPFIGLAEGICLWGFLVALLIILL</sequence>
<accession>O06689</accession>
<organism evidence="7">
    <name type="scientific">Treponema pallidum</name>
    <dbReference type="NCBI Taxonomy" id="160"/>
    <lineage>
        <taxon>Bacteria</taxon>
        <taxon>Pseudomonadati</taxon>
        <taxon>Spirochaetota</taxon>
        <taxon>Spirochaetia</taxon>
        <taxon>Spirochaetales</taxon>
        <taxon>Treponemataceae</taxon>
        <taxon>Treponema</taxon>
    </lineage>
</organism>
<keyword evidence="3 5" id="KW-1133">Transmembrane helix</keyword>
<evidence type="ECO:0000256" key="3">
    <source>
        <dbReference type="ARBA" id="ARBA00022989"/>
    </source>
</evidence>
<protein>
    <submittedName>
        <fullName evidence="7">H-ATPase homolog</fullName>
    </submittedName>
</protein>
<dbReference type="EMBL" id="U97361">
    <property type="protein sequence ID" value="AAB63365.1"/>
    <property type="molecule type" value="Genomic_DNA"/>
</dbReference>
<feature type="transmembrane region" description="Helical" evidence="5">
    <location>
        <begin position="117"/>
        <end position="140"/>
    </location>
</feature>
<evidence type="ECO:0000256" key="1">
    <source>
        <dbReference type="ARBA" id="ARBA00004141"/>
    </source>
</evidence>
<keyword evidence="2 5" id="KW-0812">Transmembrane</keyword>
<dbReference type="CDD" id="cd18120">
    <property type="entry name" value="ATP-synt_Vo_Ao_c"/>
    <property type="match status" value="1"/>
</dbReference>
<dbReference type="GO" id="GO:0033177">
    <property type="term" value="C:proton-transporting two-sector ATPase complex, proton-transporting domain"/>
    <property type="evidence" value="ECO:0007669"/>
    <property type="project" value="InterPro"/>
</dbReference>
<evidence type="ECO:0000256" key="4">
    <source>
        <dbReference type="ARBA" id="ARBA00023136"/>
    </source>
</evidence>
<name>O06689_TREPL</name>
<dbReference type="AlphaFoldDB" id="O06689"/>
<comment type="subcellular location">
    <subcellularLocation>
        <location evidence="1">Membrane</location>
        <topology evidence="1">Multi-pass membrane protein</topology>
    </subcellularLocation>
</comment>
<keyword evidence="4 5" id="KW-0472">Membrane</keyword>
<reference evidence="7" key="1">
    <citation type="submission" date="1997-04" db="EMBL/GenBank/DDBJ databases">
        <title>Treponema pallidum H-ATPase homolog.</title>
        <authorList>
            <person name="Porcella S.F."/>
            <person name="Radolf J.D."/>
            <person name="Norgard M.V."/>
        </authorList>
    </citation>
    <scope>NUCLEOTIDE SEQUENCE</scope>
</reference>
<dbReference type="Pfam" id="PF00137">
    <property type="entry name" value="ATP-synt_C"/>
    <property type="match status" value="1"/>
</dbReference>
<dbReference type="GO" id="GO:0015078">
    <property type="term" value="F:proton transmembrane transporter activity"/>
    <property type="evidence" value="ECO:0007669"/>
    <property type="project" value="InterPro"/>
</dbReference>
<evidence type="ECO:0000313" key="7">
    <source>
        <dbReference type="EMBL" id="AAB63365.1"/>
    </source>
</evidence>
<evidence type="ECO:0000259" key="6">
    <source>
        <dbReference type="Pfam" id="PF00137"/>
    </source>
</evidence>
<dbReference type="InterPro" id="IPR035921">
    <property type="entry name" value="F/V-ATP_Csub_sf"/>
</dbReference>
<feature type="non-terminal residue" evidence="7">
    <location>
        <position position="1"/>
    </location>
</feature>
<dbReference type="Gene3D" id="1.20.120.610">
    <property type="entry name" value="lithium bound rotor ring of v- atpase"/>
    <property type="match status" value="1"/>
</dbReference>
<feature type="domain" description="V-ATPase proteolipid subunit C-like" evidence="6">
    <location>
        <begin position="79"/>
        <end position="138"/>
    </location>
</feature>
<dbReference type="InterPro" id="IPR002379">
    <property type="entry name" value="ATPase_proteolipid_c-like_dom"/>
</dbReference>
<feature type="transmembrane region" description="Helical" evidence="5">
    <location>
        <begin position="49"/>
        <end position="66"/>
    </location>
</feature>
<proteinExistence type="predicted"/>
<evidence type="ECO:0000256" key="5">
    <source>
        <dbReference type="SAM" id="Phobius"/>
    </source>
</evidence>